<dbReference type="GO" id="GO:0009432">
    <property type="term" value="P:SOS response"/>
    <property type="evidence" value="ECO:0007669"/>
    <property type="project" value="UniProtKB-UniRule"/>
</dbReference>
<dbReference type="GO" id="GO:0000731">
    <property type="term" value="P:DNA synthesis involved in DNA repair"/>
    <property type="evidence" value="ECO:0007669"/>
    <property type="project" value="TreeGrafter"/>
</dbReference>
<dbReference type="GO" id="GO:0005737">
    <property type="term" value="C:cytoplasm"/>
    <property type="evidence" value="ECO:0007669"/>
    <property type="project" value="UniProtKB-SubCell"/>
</dbReference>
<protein>
    <recommendedName>
        <fullName evidence="3 9">DNA replication and repair protein RecF</fullName>
    </recommendedName>
</protein>
<dbReference type="STRING" id="1765967.BW247_00015"/>
<name>A0A1P8UD21_9GAMM</name>
<keyword evidence="9" id="KW-0234">DNA repair</keyword>
<proteinExistence type="inferred from homology"/>
<dbReference type="Gene3D" id="1.20.1050.90">
    <property type="entry name" value="RecF/RecN/SMC, N-terminal domain"/>
    <property type="match status" value="1"/>
</dbReference>
<dbReference type="InterPro" id="IPR003395">
    <property type="entry name" value="RecF/RecN/SMC_N"/>
</dbReference>
<dbReference type="InterPro" id="IPR018078">
    <property type="entry name" value="DNA-binding_RecF_CS"/>
</dbReference>
<evidence type="ECO:0000313" key="11">
    <source>
        <dbReference type="EMBL" id="APZ41684.1"/>
    </source>
</evidence>
<feature type="binding site" evidence="9">
    <location>
        <begin position="29"/>
        <end position="36"/>
    </location>
    <ligand>
        <name>ATP</name>
        <dbReference type="ChEBI" id="CHEBI:30616"/>
    </ligand>
</feature>
<keyword evidence="5 9" id="KW-0235">DNA replication</keyword>
<keyword evidence="9" id="KW-0227">DNA damage</keyword>
<dbReference type="PANTHER" id="PTHR32182:SF0">
    <property type="entry name" value="DNA REPLICATION AND REPAIR PROTEIN RECF"/>
    <property type="match status" value="1"/>
</dbReference>
<keyword evidence="8 9" id="KW-0238">DNA-binding</keyword>
<evidence type="ECO:0000256" key="3">
    <source>
        <dbReference type="ARBA" id="ARBA00020170"/>
    </source>
</evidence>
<evidence type="ECO:0000256" key="7">
    <source>
        <dbReference type="ARBA" id="ARBA00022840"/>
    </source>
</evidence>
<keyword evidence="7 9" id="KW-0067">ATP-binding</keyword>
<evidence type="ECO:0000259" key="10">
    <source>
        <dbReference type="Pfam" id="PF02463"/>
    </source>
</evidence>
<sequence>MLRELAAENIRNLHAFSVAPDERMNLIVGENASGKTSFLEAVYILSRARSFRTSRLNEVINTAANSAWVSGKLYEQESGKSTRLGLARTHGHTRFHINGQAIRNAATAAQHLPVKVIHPESHRLLTGGPGFRRAFIDWGCFYQDENFYPTWVRFQKLLNQRNAALKQRADSRVMNGIEREFCESAERLSRIRSKYIEVLRHGFASLSTLWPVDAEWELDYRRGWSSERDLRELLLAEREYARRQGYTLVGPQRADLVIKTNGERIVSRFSRGQIKRATVAFELAQIEIFEQGTGRRPVLLVDDMPSELDANARELLMHIFSSASRQCFITASTSNELRMSDDAEHCVFHVEHGRIRKML</sequence>
<comment type="similarity">
    <text evidence="2 9">Belongs to the RecF family.</text>
</comment>
<reference evidence="11 12" key="1">
    <citation type="submission" date="2017-01" db="EMBL/GenBank/DDBJ databases">
        <title>Draft sequence of Acidihalobacter ferrooxidans strain DSM 14175 (strain V8).</title>
        <authorList>
            <person name="Khaleque H.N."/>
            <person name="Ramsay J.P."/>
            <person name="Murphy R.J.T."/>
            <person name="Kaksonen A.H."/>
            <person name="Boxall N.J."/>
            <person name="Watkin E.L.J."/>
        </authorList>
    </citation>
    <scope>NUCLEOTIDE SEQUENCE [LARGE SCALE GENOMIC DNA]</scope>
    <source>
        <strain evidence="11 12">V8</strain>
    </source>
</reference>
<evidence type="ECO:0000256" key="4">
    <source>
        <dbReference type="ARBA" id="ARBA00022490"/>
    </source>
</evidence>
<keyword evidence="6 9" id="KW-0547">Nucleotide-binding</keyword>
<dbReference type="NCBIfam" id="TIGR00611">
    <property type="entry name" value="recf"/>
    <property type="match status" value="1"/>
</dbReference>
<dbReference type="Proteomes" id="UP000243807">
    <property type="component" value="Chromosome"/>
</dbReference>
<dbReference type="Gene3D" id="3.40.50.300">
    <property type="entry name" value="P-loop containing nucleotide triphosphate hydrolases"/>
    <property type="match status" value="1"/>
</dbReference>
<dbReference type="OrthoDB" id="9803889at2"/>
<dbReference type="HAMAP" id="MF_00365">
    <property type="entry name" value="RecF"/>
    <property type="match status" value="1"/>
</dbReference>
<dbReference type="GO" id="GO:0006260">
    <property type="term" value="P:DNA replication"/>
    <property type="evidence" value="ECO:0007669"/>
    <property type="project" value="UniProtKB-UniRule"/>
</dbReference>
<evidence type="ECO:0000256" key="2">
    <source>
        <dbReference type="ARBA" id="ARBA00008016"/>
    </source>
</evidence>
<keyword evidence="9" id="KW-0742">SOS response</keyword>
<evidence type="ECO:0000256" key="8">
    <source>
        <dbReference type="ARBA" id="ARBA00023125"/>
    </source>
</evidence>
<dbReference type="InterPro" id="IPR027417">
    <property type="entry name" value="P-loop_NTPase"/>
</dbReference>
<dbReference type="GO" id="GO:0003697">
    <property type="term" value="F:single-stranded DNA binding"/>
    <property type="evidence" value="ECO:0007669"/>
    <property type="project" value="UniProtKB-UniRule"/>
</dbReference>
<dbReference type="Pfam" id="PF02463">
    <property type="entry name" value="SMC_N"/>
    <property type="match status" value="1"/>
</dbReference>
<keyword evidence="12" id="KW-1185">Reference proteome</keyword>
<dbReference type="AlphaFoldDB" id="A0A1P8UD21"/>
<evidence type="ECO:0000256" key="1">
    <source>
        <dbReference type="ARBA" id="ARBA00004496"/>
    </source>
</evidence>
<comment type="subcellular location">
    <subcellularLocation>
        <location evidence="1 9">Cytoplasm</location>
    </subcellularLocation>
</comment>
<evidence type="ECO:0000256" key="5">
    <source>
        <dbReference type="ARBA" id="ARBA00022705"/>
    </source>
</evidence>
<dbReference type="SUPFAM" id="SSF52540">
    <property type="entry name" value="P-loop containing nucleoside triphosphate hydrolases"/>
    <property type="match status" value="1"/>
</dbReference>
<dbReference type="PROSITE" id="PS00617">
    <property type="entry name" value="RECF_1"/>
    <property type="match status" value="1"/>
</dbReference>
<feature type="domain" description="RecF/RecN/SMC N-terminal" evidence="10">
    <location>
        <begin position="1"/>
        <end position="353"/>
    </location>
</feature>
<dbReference type="PANTHER" id="PTHR32182">
    <property type="entry name" value="DNA REPLICATION AND REPAIR PROTEIN RECF"/>
    <property type="match status" value="1"/>
</dbReference>
<evidence type="ECO:0000313" key="12">
    <source>
        <dbReference type="Proteomes" id="UP000243807"/>
    </source>
</evidence>
<dbReference type="GO" id="GO:0005524">
    <property type="term" value="F:ATP binding"/>
    <property type="evidence" value="ECO:0007669"/>
    <property type="project" value="UniProtKB-UniRule"/>
</dbReference>
<organism evidence="11 12">
    <name type="scientific">Acidihalobacter ferrooxydans</name>
    <dbReference type="NCBI Taxonomy" id="1765967"/>
    <lineage>
        <taxon>Bacteria</taxon>
        <taxon>Pseudomonadati</taxon>
        <taxon>Pseudomonadota</taxon>
        <taxon>Gammaproteobacteria</taxon>
        <taxon>Chromatiales</taxon>
        <taxon>Ectothiorhodospiraceae</taxon>
        <taxon>Acidihalobacter</taxon>
    </lineage>
</organism>
<dbReference type="KEGG" id="afy:BW247_00015"/>
<dbReference type="GO" id="GO:0006302">
    <property type="term" value="P:double-strand break repair"/>
    <property type="evidence" value="ECO:0007669"/>
    <property type="project" value="TreeGrafter"/>
</dbReference>
<dbReference type="RefSeq" id="WP_076835009.1">
    <property type="nucleotide sequence ID" value="NZ_CP019434.1"/>
</dbReference>
<accession>A0A1P8UD21</accession>
<evidence type="ECO:0000256" key="6">
    <source>
        <dbReference type="ARBA" id="ARBA00022741"/>
    </source>
</evidence>
<keyword evidence="4 9" id="KW-0963">Cytoplasm</keyword>
<evidence type="ECO:0000256" key="9">
    <source>
        <dbReference type="HAMAP-Rule" id="MF_00365"/>
    </source>
</evidence>
<dbReference type="InterPro" id="IPR042174">
    <property type="entry name" value="RecF_2"/>
</dbReference>
<dbReference type="InterPro" id="IPR001238">
    <property type="entry name" value="DNA-binding_RecF"/>
</dbReference>
<comment type="function">
    <text evidence="9">The RecF protein is involved in DNA metabolism; it is required for DNA replication and normal SOS inducibility. RecF binds preferentially to single-stranded, linear DNA. It also seems to bind ATP.</text>
</comment>
<gene>
    <name evidence="9" type="primary">recF</name>
    <name evidence="11" type="ORF">BW247_00015</name>
</gene>
<dbReference type="EMBL" id="CP019434">
    <property type="protein sequence ID" value="APZ41684.1"/>
    <property type="molecule type" value="Genomic_DNA"/>
</dbReference>